<reference evidence="3 4" key="1">
    <citation type="submission" date="2024-12" db="EMBL/GenBank/DDBJ databases">
        <authorList>
            <person name="Lee Y."/>
        </authorList>
    </citation>
    <scope>NUCLEOTIDE SEQUENCE [LARGE SCALE GENOMIC DNA]</scope>
    <source>
        <strain evidence="3 4">03SUJ4</strain>
    </source>
</reference>
<dbReference type="Proteomes" id="UP001634747">
    <property type="component" value="Unassembled WGS sequence"/>
</dbReference>
<name>A0ABW9KM81_9BACT</name>
<feature type="chain" id="PRO_5046875163" evidence="2">
    <location>
        <begin position="24"/>
        <end position="135"/>
    </location>
</feature>
<sequence>MRKILAIVLLLVFGLPSALPLLAAGQDDAGLPACCRRAGKHHCAMSAEDAAKVLAGAADGDAKRGVKQMRAAGEACPYRCAMLTQTHVQQDLGTAASLRWYAGIVSHPAVQAQTESRWRVARERSRGKRGPPRSS</sequence>
<accession>A0ABW9KM81</accession>
<feature type="region of interest" description="Disordered" evidence="1">
    <location>
        <begin position="110"/>
        <end position="135"/>
    </location>
</feature>
<dbReference type="EMBL" id="JBJYXY010000001">
    <property type="protein sequence ID" value="MFN2976891.1"/>
    <property type="molecule type" value="Genomic_DNA"/>
</dbReference>
<gene>
    <name evidence="3" type="ORF">ACK2TP_14060</name>
</gene>
<evidence type="ECO:0000313" key="4">
    <source>
        <dbReference type="Proteomes" id="UP001634747"/>
    </source>
</evidence>
<protein>
    <submittedName>
        <fullName evidence="3">Uncharacterized protein</fullName>
    </submittedName>
</protein>
<organism evidence="3 4">
    <name type="scientific">Terriglobus aquaticus</name>
    <dbReference type="NCBI Taxonomy" id="940139"/>
    <lineage>
        <taxon>Bacteria</taxon>
        <taxon>Pseudomonadati</taxon>
        <taxon>Acidobacteriota</taxon>
        <taxon>Terriglobia</taxon>
        <taxon>Terriglobales</taxon>
        <taxon>Acidobacteriaceae</taxon>
        <taxon>Terriglobus</taxon>
    </lineage>
</organism>
<comment type="caution">
    <text evidence="3">The sequence shown here is derived from an EMBL/GenBank/DDBJ whole genome shotgun (WGS) entry which is preliminary data.</text>
</comment>
<keyword evidence="2" id="KW-0732">Signal</keyword>
<evidence type="ECO:0000256" key="2">
    <source>
        <dbReference type="SAM" id="SignalP"/>
    </source>
</evidence>
<keyword evidence="4" id="KW-1185">Reference proteome</keyword>
<dbReference type="RefSeq" id="WP_263414928.1">
    <property type="nucleotide sequence ID" value="NZ_BAABBH010000001.1"/>
</dbReference>
<evidence type="ECO:0000256" key="1">
    <source>
        <dbReference type="SAM" id="MobiDB-lite"/>
    </source>
</evidence>
<feature type="signal peptide" evidence="2">
    <location>
        <begin position="1"/>
        <end position="23"/>
    </location>
</feature>
<proteinExistence type="predicted"/>
<evidence type="ECO:0000313" key="3">
    <source>
        <dbReference type="EMBL" id="MFN2976891.1"/>
    </source>
</evidence>
<feature type="compositionally biased region" description="Basic residues" evidence="1">
    <location>
        <begin position="125"/>
        <end position="135"/>
    </location>
</feature>